<dbReference type="InterPro" id="IPR008629">
    <property type="entry name" value="GUN4-like"/>
</dbReference>
<dbReference type="Gene3D" id="1.10.10.1770">
    <property type="entry name" value="Gun4-like"/>
    <property type="match status" value="1"/>
</dbReference>
<gene>
    <name evidence="3" type="ORF">NIES267_57120</name>
</gene>
<dbReference type="InterPro" id="IPR037215">
    <property type="entry name" value="GUN4-like_sf"/>
</dbReference>
<organism evidence="3 4">
    <name type="scientific">Calothrix parasitica NIES-267</name>
    <dbReference type="NCBI Taxonomy" id="1973488"/>
    <lineage>
        <taxon>Bacteria</taxon>
        <taxon>Bacillati</taxon>
        <taxon>Cyanobacteriota</taxon>
        <taxon>Cyanophyceae</taxon>
        <taxon>Nostocales</taxon>
        <taxon>Calotrichaceae</taxon>
        <taxon>Calothrix</taxon>
    </lineage>
</organism>
<name>A0A1Z4LY81_9CYAN</name>
<feature type="domain" description="GUN4-like" evidence="2">
    <location>
        <begin position="85"/>
        <end position="218"/>
    </location>
</feature>
<dbReference type="Gene3D" id="1.25.40.620">
    <property type="match status" value="1"/>
</dbReference>
<dbReference type="SUPFAM" id="SSF140869">
    <property type="entry name" value="GUN4-like"/>
    <property type="match status" value="1"/>
</dbReference>
<dbReference type="AlphaFoldDB" id="A0A1Z4LY81"/>
<evidence type="ECO:0000313" key="4">
    <source>
        <dbReference type="Proteomes" id="UP000218418"/>
    </source>
</evidence>
<protein>
    <submittedName>
        <fullName evidence="3">GUN4-like family protein</fullName>
    </submittedName>
</protein>
<proteinExistence type="predicted"/>
<accession>A0A1Z4LY81</accession>
<dbReference type="Pfam" id="PF05419">
    <property type="entry name" value="GUN4"/>
    <property type="match status" value="1"/>
</dbReference>
<dbReference type="EMBL" id="AP018227">
    <property type="protein sequence ID" value="BAY86206.1"/>
    <property type="molecule type" value="Genomic_DNA"/>
</dbReference>
<reference evidence="3 4" key="1">
    <citation type="submission" date="2017-06" db="EMBL/GenBank/DDBJ databases">
        <title>Genome sequencing of cyanobaciteial culture collection at National Institute for Environmental Studies (NIES).</title>
        <authorList>
            <person name="Hirose Y."/>
            <person name="Shimura Y."/>
            <person name="Fujisawa T."/>
            <person name="Nakamura Y."/>
            <person name="Kawachi M."/>
        </authorList>
    </citation>
    <scope>NUCLEOTIDE SEQUENCE [LARGE SCALE GENOMIC DNA]</scope>
    <source>
        <strain evidence="3 4">NIES-267</strain>
    </source>
</reference>
<keyword evidence="4" id="KW-1185">Reference proteome</keyword>
<evidence type="ECO:0000313" key="3">
    <source>
        <dbReference type="EMBL" id="BAY86206.1"/>
    </source>
</evidence>
<evidence type="ECO:0000256" key="1">
    <source>
        <dbReference type="SAM" id="Coils"/>
    </source>
</evidence>
<dbReference type="OrthoDB" id="7915178at2"/>
<evidence type="ECO:0000259" key="2">
    <source>
        <dbReference type="Pfam" id="PF05419"/>
    </source>
</evidence>
<dbReference type="GO" id="GO:0046906">
    <property type="term" value="F:tetrapyrrole binding"/>
    <property type="evidence" value="ECO:0007669"/>
    <property type="project" value="TreeGrafter"/>
</dbReference>
<feature type="coiled-coil region" evidence="1">
    <location>
        <begin position="31"/>
        <end position="58"/>
    </location>
</feature>
<sequence length="237" mass="27359">MAEIHINDNKQSTQLSEIQLSKKTESNQPSLSDIQKQLDELKAQVSQLQQQINSNNQNNQNNSSLTTESSKISEIENSLQLVSDIVRYQPLRDMLAAKKWEDADTETIRLIADIAGHTDLEDFRPAEVQHFPCVQLQVIDNLWLTYSEGRFGFSIQARIYQEVGGSLETTIEQDSKIIQKWGERLGWRENNRWKKCDELDWSLNAPEGSHPARWWNSPFGSKMTNYFLARLMSCEIQ</sequence>
<dbReference type="PANTHER" id="PTHR34800:SF1">
    <property type="entry name" value="TETRAPYRROLE-BINDING PROTEIN, CHLOROPLASTIC"/>
    <property type="match status" value="1"/>
</dbReference>
<dbReference type="CDD" id="cd16383">
    <property type="entry name" value="GUN4"/>
    <property type="match status" value="1"/>
</dbReference>
<dbReference type="GO" id="GO:0030288">
    <property type="term" value="C:outer membrane-bounded periplasmic space"/>
    <property type="evidence" value="ECO:0007669"/>
    <property type="project" value="TreeGrafter"/>
</dbReference>
<keyword evidence="1" id="KW-0175">Coiled coil</keyword>
<dbReference type="PANTHER" id="PTHR34800">
    <property type="entry name" value="TETRAPYRROLE-BINDING PROTEIN, CHLOROPLASTIC"/>
    <property type="match status" value="1"/>
</dbReference>
<dbReference type="Proteomes" id="UP000218418">
    <property type="component" value="Chromosome"/>
</dbReference>